<evidence type="ECO:0000259" key="1">
    <source>
        <dbReference type="Pfam" id="PF13456"/>
    </source>
</evidence>
<dbReference type="GO" id="GO:0003676">
    <property type="term" value="F:nucleic acid binding"/>
    <property type="evidence" value="ECO:0007669"/>
    <property type="project" value="InterPro"/>
</dbReference>
<dbReference type="AlphaFoldDB" id="A0A2N9IC40"/>
<dbReference type="InterPro" id="IPR012337">
    <property type="entry name" value="RNaseH-like_sf"/>
</dbReference>
<accession>A0A2N9IC40</accession>
<gene>
    <name evidence="2" type="ORF">FSB_LOCUS49747</name>
</gene>
<name>A0A2N9IC40_FAGSY</name>
<evidence type="ECO:0000313" key="2">
    <source>
        <dbReference type="EMBL" id="SPD21865.1"/>
    </source>
</evidence>
<proteinExistence type="predicted"/>
<dbReference type="GO" id="GO:0004523">
    <property type="term" value="F:RNA-DNA hybrid ribonuclease activity"/>
    <property type="evidence" value="ECO:0007669"/>
    <property type="project" value="InterPro"/>
</dbReference>
<dbReference type="Gene3D" id="3.30.420.10">
    <property type="entry name" value="Ribonuclease H-like superfamily/Ribonuclease H"/>
    <property type="match status" value="2"/>
</dbReference>
<organism evidence="2">
    <name type="scientific">Fagus sylvatica</name>
    <name type="common">Beechnut</name>
    <dbReference type="NCBI Taxonomy" id="28930"/>
    <lineage>
        <taxon>Eukaryota</taxon>
        <taxon>Viridiplantae</taxon>
        <taxon>Streptophyta</taxon>
        <taxon>Embryophyta</taxon>
        <taxon>Tracheophyta</taxon>
        <taxon>Spermatophyta</taxon>
        <taxon>Magnoliopsida</taxon>
        <taxon>eudicotyledons</taxon>
        <taxon>Gunneridae</taxon>
        <taxon>Pentapetalae</taxon>
        <taxon>rosids</taxon>
        <taxon>fabids</taxon>
        <taxon>Fagales</taxon>
        <taxon>Fagaceae</taxon>
        <taxon>Fagus</taxon>
    </lineage>
</organism>
<reference evidence="2" key="1">
    <citation type="submission" date="2018-02" db="EMBL/GenBank/DDBJ databases">
        <authorList>
            <person name="Cohen D.B."/>
            <person name="Kent A.D."/>
        </authorList>
    </citation>
    <scope>NUCLEOTIDE SEQUENCE</scope>
</reference>
<dbReference type="Pfam" id="PF13456">
    <property type="entry name" value="RVT_3"/>
    <property type="match status" value="1"/>
</dbReference>
<dbReference type="InterPro" id="IPR036397">
    <property type="entry name" value="RNaseH_sf"/>
</dbReference>
<dbReference type="InterPro" id="IPR002156">
    <property type="entry name" value="RNaseH_domain"/>
</dbReference>
<feature type="domain" description="RNase H type-1" evidence="1">
    <location>
        <begin position="9"/>
        <end position="110"/>
    </location>
</feature>
<dbReference type="PANTHER" id="PTHR48475:SF1">
    <property type="entry name" value="RNASE H TYPE-1 DOMAIN-CONTAINING PROTEIN"/>
    <property type="match status" value="1"/>
</dbReference>
<sequence>MSQPWKMFFDGATQRDGAGARVVFITPEGDVLPYLFTLIECCSNNVAEYQALILGLDMAMDLKTTHLEVFRDSKLIINQVLSESGNKQADALEKLATALTLQDPEVKVSICRRWVVPPNFDDDEMEEDVNIISIFEIDREDWRQPLIDYIENGKLPNDTRHRTKIRRRAPRFVYYKKALYRRSFDGLLLHCLDDDEAVKALKEVHSGICGAHQSANGLAEAFNKNLCNLLKKVVGKSRRDWHERVEEALWAYCTTYQTPTQAIPYSFVYGVEAVLPLQCQIPSLRIAIQEDLSNEDNVHLRLEELENLDEKRLEA</sequence>
<dbReference type="SUPFAM" id="SSF53098">
    <property type="entry name" value="Ribonuclease H-like"/>
    <property type="match status" value="2"/>
</dbReference>
<protein>
    <recommendedName>
        <fullName evidence="1">RNase H type-1 domain-containing protein</fullName>
    </recommendedName>
</protein>
<dbReference type="PANTHER" id="PTHR48475">
    <property type="entry name" value="RIBONUCLEASE H"/>
    <property type="match status" value="1"/>
</dbReference>
<dbReference type="EMBL" id="OIVN01005312">
    <property type="protein sequence ID" value="SPD21865.1"/>
    <property type="molecule type" value="Genomic_DNA"/>
</dbReference>